<evidence type="ECO:0000256" key="1">
    <source>
        <dbReference type="ARBA" id="ARBA00005466"/>
    </source>
</evidence>
<dbReference type="EMBL" id="JAAABM010000008">
    <property type="protein sequence ID" value="KAF7675741.1"/>
    <property type="molecule type" value="Genomic_DNA"/>
</dbReference>
<dbReference type="InterPro" id="IPR050432">
    <property type="entry name" value="FAD-linked_Oxidoreductases_BP"/>
</dbReference>
<evidence type="ECO:0000313" key="7">
    <source>
        <dbReference type="Proteomes" id="UP000596902"/>
    </source>
</evidence>
<dbReference type="GO" id="GO:0071949">
    <property type="term" value="F:FAD binding"/>
    <property type="evidence" value="ECO:0007669"/>
    <property type="project" value="InterPro"/>
</dbReference>
<dbReference type="PROSITE" id="PS51387">
    <property type="entry name" value="FAD_PCMH"/>
    <property type="match status" value="1"/>
</dbReference>
<dbReference type="Pfam" id="PF01565">
    <property type="entry name" value="FAD_binding_4"/>
    <property type="match status" value="1"/>
</dbReference>
<reference evidence="6" key="2">
    <citation type="submission" date="2020-08" db="EMBL/GenBank/DDBJ databases">
        <title>Draft Genome Sequence of Cumin Blight Pathogen Alternaria burnsii.</title>
        <authorList>
            <person name="Feng Z."/>
        </authorList>
    </citation>
    <scope>NUCLEOTIDE SEQUENCE</scope>
    <source>
        <strain evidence="6">CBS107.38</strain>
    </source>
</reference>
<accession>A0A8H7B2A3</accession>
<evidence type="ECO:0000313" key="6">
    <source>
        <dbReference type="EMBL" id="KAF7675741.1"/>
    </source>
</evidence>
<dbReference type="Proteomes" id="UP000596902">
    <property type="component" value="Unassembled WGS sequence"/>
</dbReference>
<dbReference type="PANTHER" id="PTHR13878">
    <property type="entry name" value="GULONOLACTONE OXIDASE"/>
    <property type="match status" value="1"/>
</dbReference>
<dbReference type="GO" id="GO:0016491">
    <property type="term" value="F:oxidoreductase activity"/>
    <property type="evidence" value="ECO:0007669"/>
    <property type="project" value="UniProtKB-KW"/>
</dbReference>
<comment type="similarity">
    <text evidence="1">Belongs to the oxygen-dependent FAD-linked oxidoreductase family.</text>
</comment>
<keyword evidence="7" id="KW-1185">Reference proteome</keyword>
<dbReference type="PANTHER" id="PTHR13878:SF91">
    <property type="entry name" value="FAD BINDING DOMAIN PROTEIN (AFU_ORTHOLOGUE AFUA_6G12070)-RELATED"/>
    <property type="match status" value="1"/>
</dbReference>
<evidence type="ECO:0000259" key="5">
    <source>
        <dbReference type="PROSITE" id="PS51387"/>
    </source>
</evidence>
<sequence length="1515" mass="169583">MAQKAENDLTFWQTEDRDETAELAQRMLECVELQLDYGLLENRSKSKIAHIKERVTSLQNIIRSTNPALASVDRLKNTFSIARHDPHYTEALGLQRGLLEKQQHVSRLQKEKAEIENKVQEAKEQWHMYMRAIPIDHDDAFIKAGILSDYANYDSEDSSGSEITSNEGFGQSKEVENKSHETPGKGSQESITEDRWTIVLHEGISTKKPTSIGNEAGSHSNICVPGTAQLLEETKTQNKFLSATVALQKAGKAHVNHRSCYKEEFARFIEKNPTIPVAQLASMFGPIWVQRGQRLTCELRDAERVSAEAEKRVLDTNSFKVPRSIIDPATELHIDDDELDARYVNPDYITKWHSIKGDMVSPPSCYSIATSDVQNSVIDKINIKRAASSKSILKTSEDQRLSAPSSSARLDACAVNADSPMQVDPSADEIFEQTSAEKNISMGKADLKPGLTTLIPRNWNHDRYHPIPDMSVQGDLSPRTESQIRGMDEQILQIEGVAQVADWAIHELLDARSYLHQQSAERKAERYREARQKLLNAMLEKLPRELRDMIYLELYQDSQDEPFEIVDNSTIHPHDNSHEFEPIVKAYETPYWMIEVEVGYEFAKEAVEIWYKHVSLSVDVKLLPQLLQDEDGVLYNNGAPSVRTHEFLRKLQVVIGPASTSDSYGGRPRGRAVHIQQTCQSFSALSTEASVARKKDFELHIAFRWVSVYERLSYIDALDTLAEWLCHDQLILLASLQVDTARPETTDRKHVVEARLSLVKRSRARFFKRIFSDALFRREPDVSDMQRSRRVLVRSSGGMPEESSNWRSSLFDVQCQDEERRGLRDGASVAGSDMHAAERPILAPSHEQIPVRYSDWFYSLLSGLIHPHPSDPIHPTPSIYGLIERGRSSYTEPDAVHTPSRLHLIMLSMRFIVSLACLLSIIIHADAAGQKCKCTPDDICWPSTDEWNNLNKTLHGALIRGIPPGAVCYPSRPEFDQQACASVASEWYNSSYHATNPVSIDYPIWANNSCNPIFPNGTGITGSPYAKAKGCSIGRYPAYVVNATSADQVSKALVWAGARNIRLVVKATGHSYQGRSTGHGSLSIWTHHMRGIDYIPFFQPTSCFYKRPLTAVRVAAGHMNIDVQEAVAMHGMAIVTGANPSVGLIGWLTGGGHGPLSTRYGMGADNLLEATVVTPDGKVVLTNPCRNEDLFFAIRGGGGSTFGVITEVVVRTFPSPSTIAHTFQVRSKSSSTNAEFYDFLGFLHSKMQMLKENGMQGYYLIVGPPIVPTLSFSWTFLLYDTPSGTIKRLMGRVEAYLYDRNYAFEWQSVMTQTKTYLEMHKANFTNEQVANGGSAYGSRLLSAESLANANKTAAVFSEIGPSSEALKPNGPVANTLLIGHMIASPNEPLYYPTHSSLNPAWRETLTHLIVVSPFGDIASQKLVDAVYTDITYNKTEALRRLSPNTGAYFNEGDIYEPEWQYAFWGGNYERLRKTKRKLDPRNLFWCRRCVGSEALAESKDGRLCQASARDGHDEL</sequence>
<evidence type="ECO:0000256" key="4">
    <source>
        <dbReference type="SAM" id="MobiDB-lite"/>
    </source>
</evidence>
<name>A0A8H7B2A3_9PLEO</name>
<protein>
    <recommendedName>
        <fullName evidence="5">FAD-binding PCMH-type domain-containing protein</fullName>
    </recommendedName>
</protein>
<feature type="compositionally biased region" description="Polar residues" evidence="4">
    <location>
        <begin position="160"/>
        <end position="169"/>
    </location>
</feature>
<dbReference type="InterPro" id="IPR012951">
    <property type="entry name" value="BBE"/>
</dbReference>
<dbReference type="InterPro" id="IPR036318">
    <property type="entry name" value="FAD-bd_PCMH-like_sf"/>
</dbReference>
<dbReference type="RefSeq" id="XP_038786004.1">
    <property type="nucleotide sequence ID" value="XM_038931507.1"/>
</dbReference>
<dbReference type="InterPro" id="IPR016169">
    <property type="entry name" value="FAD-bd_PCMH_sub2"/>
</dbReference>
<dbReference type="Pfam" id="PF08031">
    <property type="entry name" value="BBE"/>
    <property type="match status" value="1"/>
</dbReference>
<organism evidence="6 7">
    <name type="scientific">Alternaria burnsii</name>
    <dbReference type="NCBI Taxonomy" id="1187904"/>
    <lineage>
        <taxon>Eukaryota</taxon>
        <taxon>Fungi</taxon>
        <taxon>Dikarya</taxon>
        <taxon>Ascomycota</taxon>
        <taxon>Pezizomycotina</taxon>
        <taxon>Dothideomycetes</taxon>
        <taxon>Pleosporomycetidae</taxon>
        <taxon>Pleosporales</taxon>
        <taxon>Pleosporineae</taxon>
        <taxon>Pleosporaceae</taxon>
        <taxon>Alternaria</taxon>
        <taxon>Alternaria sect. Alternaria</taxon>
    </lineage>
</organism>
<dbReference type="InterPro" id="IPR016166">
    <property type="entry name" value="FAD-bd_PCMH"/>
</dbReference>
<dbReference type="SUPFAM" id="SSF56176">
    <property type="entry name" value="FAD-binding/transporter-associated domain-like"/>
    <property type="match status" value="1"/>
</dbReference>
<keyword evidence="2" id="KW-0560">Oxidoreductase</keyword>
<feature type="coiled-coil region" evidence="3">
    <location>
        <begin position="98"/>
        <end position="125"/>
    </location>
</feature>
<reference evidence="6" key="1">
    <citation type="submission" date="2020-01" db="EMBL/GenBank/DDBJ databases">
        <authorList>
            <person name="Feng Z.H.Z."/>
        </authorList>
    </citation>
    <scope>NUCLEOTIDE SEQUENCE</scope>
    <source>
        <strain evidence="6">CBS107.38</strain>
    </source>
</reference>
<feature type="compositionally biased region" description="Basic and acidic residues" evidence="4">
    <location>
        <begin position="173"/>
        <end position="183"/>
    </location>
</feature>
<comment type="caution">
    <text evidence="6">The sequence shown here is derived from an EMBL/GenBank/DDBJ whole genome shotgun (WGS) entry which is preliminary data.</text>
</comment>
<feature type="domain" description="FAD-binding PCMH-type" evidence="5">
    <location>
        <begin position="1033"/>
        <end position="1215"/>
    </location>
</feature>
<keyword evidence="3" id="KW-0175">Coiled coil</keyword>
<dbReference type="InterPro" id="IPR006094">
    <property type="entry name" value="Oxid_FAD_bind_N"/>
</dbReference>
<gene>
    <name evidence="6" type="ORF">GT037_006460</name>
</gene>
<dbReference type="GeneID" id="62204685"/>
<feature type="region of interest" description="Disordered" evidence="4">
    <location>
        <begin position="155"/>
        <end position="193"/>
    </location>
</feature>
<evidence type="ECO:0000256" key="3">
    <source>
        <dbReference type="SAM" id="Coils"/>
    </source>
</evidence>
<evidence type="ECO:0000256" key="2">
    <source>
        <dbReference type="ARBA" id="ARBA00023002"/>
    </source>
</evidence>
<dbReference type="Gene3D" id="3.30.465.10">
    <property type="match status" value="2"/>
</dbReference>
<proteinExistence type="inferred from homology"/>